<keyword evidence="3" id="KW-1185">Reference proteome</keyword>
<organism evidence="2 3">
    <name type="scientific">Portunus trituberculatus</name>
    <name type="common">Swimming crab</name>
    <name type="synonym">Neptunus trituberculatus</name>
    <dbReference type="NCBI Taxonomy" id="210409"/>
    <lineage>
        <taxon>Eukaryota</taxon>
        <taxon>Metazoa</taxon>
        <taxon>Ecdysozoa</taxon>
        <taxon>Arthropoda</taxon>
        <taxon>Crustacea</taxon>
        <taxon>Multicrustacea</taxon>
        <taxon>Malacostraca</taxon>
        <taxon>Eumalacostraca</taxon>
        <taxon>Eucarida</taxon>
        <taxon>Decapoda</taxon>
        <taxon>Pleocyemata</taxon>
        <taxon>Brachyura</taxon>
        <taxon>Eubrachyura</taxon>
        <taxon>Portunoidea</taxon>
        <taxon>Portunidae</taxon>
        <taxon>Portuninae</taxon>
        <taxon>Portunus</taxon>
    </lineage>
</organism>
<gene>
    <name evidence="2" type="ORF">E2C01_074860</name>
</gene>
<evidence type="ECO:0000313" key="2">
    <source>
        <dbReference type="EMBL" id="MPC80284.1"/>
    </source>
</evidence>
<feature type="compositionally biased region" description="Basic and acidic residues" evidence="1">
    <location>
        <begin position="1"/>
        <end position="10"/>
    </location>
</feature>
<feature type="region of interest" description="Disordered" evidence="1">
    <location>
        <begin position="1"/>
        <end position="48"/>
    </location>
</feature>
<proteinExistence type="predicted"/>
<evidence type="ECO:0000256" key="1">
    <source>
        <dbReference type="SAM" id="MobiDB-lite"/>
    </source>
</evidence>
<dbReference type="Proteomes" id="UP000324222">
    <property type="component" value="Unassembled WGS sequence"/>
</dbReference>
<accession>A0A5B7IIB5</accession>
<sequence length="84" mass="9102">MRAGTRDRVELLSGGRGMTHNSVFPPVKVLPDASGDSTTTTTTNTASTFTPSCQRNVFRPALQLEHFHGQESSGKRSHLDCNCP</sequence>
<dbReference type="EMBL" id="VSRR010053601">
    <property type="protein sequence ID" value="MPC80284.1"/>
    <property type="molecule type" value="Genomic_DNA"/>
</dbReference>
<name>A0A5B7IIB5_PORTR</name>
<evidence type="ECO:0000313" key="3">
    <source>
        <dbReference type="Proteomes" id="UP000324222"/>
    </source>
</evidence>
<feature type="compositionally biased region" description="Low complexity" evidence="1">
    <location>
        <begin position="38"/>
        <end position="48"/>
    </location>
</feature>
<dbReference type="AlphaFoldDB" id="A0A5B7IIB5"/>
<reference evidence="2 3" key="1">
    <citation type="submission" date="2019-05" db="EMBL/GenBank/DDBJ databases">
        <title>Another draft genome of Portunus trituberculatus and its Hox gene families provides insights of decapod evolution.</title>
        <authorList>
            <person name="Jeong J.-H."/>
            <person name="Song I."/>
            <person name="Kim S."/>
            <person name="Choi T."/>
            <person name="Kim D."/>
            <person name="Ryu S."/>
            <person name="Kim W."/>
        </authorList>
    </citation>
    <scope>NUCLEOTIDE SEQUENCE [LARGE SCALE GENOMIC DNA]</scope>
    <source>
        <tissue evidence="2">Muscle</tissue>
    </source>
</reference>
<protein>
    <submittedName>
        <fullName evidence="2">Uncharacterized protein</fullName>
    </submittedName>
</protein>
<comment type="caution">
    <text evidence="2">The sequence shown here is derived from an EMBL/GenBank/DDBJ whole genome shotgun (WGS) entry which is preliminary data.</text>
</comment>